<feature type="transmembrane region" description="Helical" evidence="1">
    <location>
        <begin position="31"/>
        <end position="49"/>
    </location>
</feature>
<accession>A0A7X2MZE0</accession>
<organism evidence="2 3">
    <name type="scientific">Inconstantimicrobium porci</name>
    <dbReference type="NCBI Taxonomy" id="2652291"/>
    <lineage>
        <taxon>Bacteria</taxon>
        <taxon>Bacillati</taxon>
        <taxon>Bacillota</taxon>
        <taxon>Clostridia</taxon>
        <taxon>Eubacteriales</taxon>
        <taxon>Clostridiaceae</taxon>
        <taxon>Inconstantimicrobium</taxon>
    </lineage>
</organism>
<dbReference type="AlphaFoldDB" id="A0A7X2MZE0"/>
<dbReference type="EMBL" id="VULX01000018">
    <property type="protein sequence ID" value="MSR91912.1"/>
    <property type="molecule type" value="Genomic_DNA"/>
</dbReference>
<evidence type="ECO:0000313" key="2">
    <source>
        <dbReference type="EMBL" id="MSR91912.1"/>
    </source>
</evidence>
<gene>
    <name evidence="2" type="ORF">FYJ33_10980</name>
</gene>
<keyword evidence="1" id="KW-1133">Transmembrane helix</keyword>
<sequence>MMLALGIVCPITPSDLITSSAAFIKLEYRKFMAVIAASDAPMIFLYGFLGTGFSDSAYLKVFSLI</sequence>
<keyword evidence="1" id="KW-0472">Membrane</keyword>
<comment type="caution">
    <text evidence="2">The sequence shown here is derived from an EMBL/GenBank/DDBJ whole genome shotgun (WGS) entry which is preliminary data.</text>
</comment>
<evidence type="ECO:0000313" key="3">
    <source>
        <dbReference type="Proteomes" id="UP000460287"/>
    </source>
</evidence>
<proteinExistence type="predicted"/>
<reference evidence="2 3" key="1">
    <citation type="submission" date="2019-08" db="EMBL/GenBank/DDBJ databases">
        <title>In-depth cultivation of the pig gut microbiome towards novel bacterial diversity and tailored functional studies.</title>
        <authorList>
            <person name="Wylensek D."/>
            <person name="Hitch T.C.A."/>
            <person name="Clavel T."/>
        </authorList>
    </citation>
    <scope>NUCLEOTIDE SEQUENCE [LARGE SCALE GENOMIC DNA]</scope>
    <source>
        <strain evidence="2 3">WCA-383-APC-5B</strain>
    </source>
</reference>
<protein>
    <submittedName>
        <fullName evidence="2">Uncharacterized protein</fullName>
    </submittedName>
</protein>
<name>A0A7X2MZE0_9CLOT</name>
<dbReference type="Proteomes" id="UP000460287">
    <property type="component" value="Unassembled WGS sequence"/>
</dbReference>
<evidence type="ECO:0000256" key="1">
    <source>
        <dbReference type="SAM" id="Phobius"/>
    </source>
</evidence>
<keyword evidence="3" id="KW-1185">Reference proteome</keyword>
<keyword evidence="1" id="KW-0812">Transmembrane</keyword>